<dbReference type="EMBL" id="ML208372">
    <property type="protein sequence ID" value="TFK67591.1"/>
    <property type="molecule type" value="Genomic_DNA"/>
</dbReference>
<name>A0ACD3AQJ8_9AGAR</name>
<organism evidence="1 2">
    <name type="scientific">Pluteus cervinus</name>
    <dbReference type="NCBI Taxonomy" id="181527"/>
    <lineage>
        <taxon>Eukaryota</taxon>
        <taxon>Fungi</taxon>
        <taxon>Dikarya</taxon>
        <taxon>Basidiomycota</taxon>
        <taxon>Agaricomycotina</taxon>
        <taxon>Agaricomycetes</taxon>
        <taxon>Agaricomycetidae</taxon>
        <taxon>Agaricales</taxon>
        <taxon>Pluteineae</taxon>
        <taxon>Pluteaceae</taxon>
        <taxon>Pluteus</taxon>
    </lineage>
</organism>
<evidence type="ECO:0000313" key="2">
    <source>
        <dbReference type="Proteomes" id="UP000308600"/>
    </source>
</evidence>
<sequence>MAMLGLTRGTDNDPLARAISPPKKEPSTHKEARILAEKQAKMISDQIDEELKKERVAERKGTRALKVLILGQSESGKSTLLKNFQLMCKPRAFGAERASWRAVIQLNIVRSIHLILDALSAPGTASPRIPAELMKVKQRLSPLLQVEDTLTRKLNPTGSDEVEATRLVPARLGLKDGPKEVAVHSASGWKSAFSRLMNTGRDSIDTLNDVDWNDPNEPGAVLHRCSEDMTKLWQDPVVHQILEKRNLRIQELAGFFLDSLDRVTAPRYMPTDDDILRARLKTLGVSEHRFTMNSSSISRDWRVYDVGGQRSLRAAWIPFFDDVDAIIFLAPISCFDQVLEEDPKVNRLEDSFNLWSSIVQNPLLRQTNLILFMNKIDIMRQKLANGVMLKDYVISYQDRPNDFENASAYLMKKFGGILKQKSPVSRVFYGHLTSVTDPKSTSYIISNIRDVLMRQNLAKTSLIV</sequence>
<dbReference type="Proteomes" id="UP000308600">
    <property type="component" value="Unassembled WGS sequence"/>
</dbReference>
<accession>A0ACD3AQJ8</accession>
<protein>
    <submittedName>
        <fullName evidence="1">G-alpha-domain-containing protein</fullName>
    </submittedName>
</protein>
<reference evidence="1 2" key="1">
    <citation type="journal article" date="2019" name="Nat. Ecol. Evol.">
        <title>Megaphylogeny resolves global patterns of mushroom evolution.</title>
        <authorList>
            <person name="Varga T."/>
            <person name="Krizsan K."/>
            <person name="Foldi C."/>
            <person name="Dima B."/>
            <person name="Sanchez-Garcia M."/>
            <person name="Sanchez-Ramirez S."/>
            <person name="Szollosi G.J."/>
            <person name="Szarkandi J.G."/>
            <person name="Papp V."/>
            <person name="Albert L."/>
            <person name="Andreopoulos W."/>
            <person name="Angelini C."/>
            <person name="Antonin V."/>
            <person name="Barry K.W."/>
            <person name="Bougher N.L."/>
            <person name="Buchanan P."/>
            <person name="Buyck B."/>
            <person name="Bense V."/>
            <person name="Catcheside P."/>
            <person name="Chovatia M."/>
            <person name="Cooper J."/>
            <person name="Damon W."/>
            <person name="Desjardin D."/>
            <person name="Finy P."/>
            <person name="Geml J."/>
            <person name="Haridas S."/>
            <person name="Hughes K."/>
            <person name="Justo A."/>
            <person name="Karasinski D."/>
            <person name="Kautmanova I."/>
            <person name="Kiss B."/>
            <person name="Kocsube S."/>
            <person name="Kotiranta H."/>
            <person name="LaButti K.M."/>
            <person name="Lechner B.E."/>
            <person name="Liimatainen K."/>
            <person name="Lipzen A."/>
            <person name="Lukacs Z."/>
            <person name="Mihaltcheva S."/>
            <person name="Morgado L.N."/>
            <person name="Niskanen T."/>
            <person name="Noordeloos M.E."/>
            <person name="Ohm R.A."/>
            <person name="Ortiz-Santana B."/>
            <person name="Ovrebo C."/>
            <person name="Racz N."/>
            <person name="Riley R."/>
            <person name="Savchenko A."/>
            <person name="Shiryaev A."/>
            <person name="Soop K."/>
            <person name="Spirin V."/>
            <person name="Szebenyi C."/>
            <person name="Tomsovsky M."/>
            <person name="Tulloss R.E."/>
            <person name="Uehling J."/>
            <person name="Grigoriev I.V."/>
            <person name="Vagvolgyi C."/>
            <person name="Papp T."/>
            <person name="Martin F.M."/>
            <person name="Miettinen O."/>
            <person name="Hibbett D.S."/>
            <person name="Nagy L.G."/>
        </authorList>
    </citation>
    <scope>NUCLEOTIDE SEQUENCE [LARGE SCALE GENOMIC DNA]</scope>
    <source>
        <strain evidence="1 2">NL-1719</strain>
    </source>
</reference>
<evidence type="ECO:0000313" key="1">
    <source>
        <dbReference type="EMBL" id="TFK67591.1"/>
    </source>
</evidence>
<proteinExistence type="predicted"/>
<gene>
    <name evidence="1" type="ORF">BDN72DRAFT_842857</name>
</gene>
<keyword evidence="2" id="KW-1185">Reference proteome</keyword>